<dbReference type="Pfam" id="PF01311">
    <property type="entry name" value="Bac_export_1"/>
    <property type="match status" value="1"/>
</dbReference>
<comment type="subcellular location">
    <subcellularLocation>
        <location evidence="10">Cell membrane</location>
        <topology evidence="10">Multi-pass membrane protein</topology>
    </subcellularLocation>
    <subcellularLocation>
        <location evidence="10">Bacterial flagellum basal body</location>
    </subcellularLocation>
</comment>
<evidence type="ECO:0000256" key="6">
    <source>
        <dbReference type="ARBA" id="ARBA00022989"/>
    </source>
</evidence>
<evidence type="ECO:0000256" key="9">
    <source>
        <dbReference type="NCBIfam" id="TIGR01400"/>
    </source>
</evidence>
<evidence type="ECO:0000313" key="12">
    <source>
        <dbReference type="Proteomes" id="UP000776983"/>
    </source>
</evidence>
<evidence type="ECO:0000256" key="3">
    <source>
        <dbReference type="ARBA" id="ARBA00021717"/>
    </source>
</evidence>
<comment type="function">
    <text evidence="1 10">Role in flagellar biosynthesis.</text>
</comment>
<evidence type="ECO:0000256" key="8">
    <source>
        <dbReference type="ARBA" id="ARBA00023143"/>
    </source>
</evidence>
<keyword evidence="11" id="KW-0966">Cell projection</keyword>
<feature type="transmembrane region" description="Helical" evidence="10">
    <location>
        <begin position="212"/>
        <end position="234"/>
    </location>
</feature>
<evidence type="ECO:0000256" key="5">
    <source>
        <dbReference type="ARBA" id="ARBA00022692"/>
    </source>
</evidence>
<evidence type="ECO:0000256" key="2">
    <source>
        <dbReference type="ARBA" id="ARBA00009772"/>
    </source>
</evidence>
<gene>
    <name evidence="11" type="primary">fliR</name>
    <name evidence="11" type="ORF">H0484_03525</name>
</gene>
<accession>A0ABS8C9W8</accession>
<proteinExistence type="inferred from homology"/>
<dbReference type="RefSeq" id="WP_226953069.1">
    <property type="nucleotide sequence ID" value="NZ_JACDXW010000002.1"/>
</dbReference>
<sequence>MISFSLDALYIWINSAFWPFVRLLALITTAPVLGESTIPTRAKVGLAALTALAIAPVLPPAPAISPASYLGLWTTAQQVLIGLGLGLCMRIAFAAVQTAGELIGLQMGLSFASFFDPATGANTTVLSRLMNMMAILVFLTLDGHLMLLQALFHTFTVLPAAPGSLDAGAWQVLFHWSAQVLTGGLLLALPLVMTLLCISLALGILNRTAQQLSVFAVGFPISLLSGLILLAVILPQTAPFLSRLFNTALLVMRQLANALAPM</sequence>
<feature type="transmembrane region" description="Helical" evidence="10">
    <location>
        <begin position="45"/>
        <end position="64"/>
    </location>
</feature>
<evidence type="ECO:0000313" key="11">
    <source>
        <dbReference type="EMBL" id="MCB5362825.1"/>
    </source>
</evidence>
<comment type="similarity">
    <text evidence="2 10">Belongs to the FliR/MopE/SpaR family.</text>
</comment>
<evidence type="ECO:0000256" key="7">
    <source>
        <dbReference type="ARBA" id="ARBA00023136"/>
    </source>
</evidence>
<dbReference type="EMBL" id="JACDXW010000002">
    <property type="protein sequence ID" value="MCB5362825.1"/>
    <property type="molecule type" value="Genomic_DNA"/>
</dbReference>
<keyword evidence="6 10" id="KW-1133">Transmembrane helix</keyword>
<feature type="transmembrane region" description="Helical" evidence="10">
    <location>
        <begin position="76"/>
        <end position="96"/>
    </location>
</feature>
<keyword evidence="11" id="KW-0969">Cilium</keyword>
<dbReference type="PANTHER" id="PTHR30065">
    <property type="entry name" value="FLAGELLAR BIOSYNTHETIC PROTEIN FLIR"/>
    <property type="match status" value="1"/>
</dbReference>
<protein>
    <recommendedName>
        <fullName evidence="3 9">Flagellar biosynthetic protein FliR</fullName>
    </recommendedName>
</protein>
<dbReference type="InterPro" id="IPR002010">
    <property type="entry name" value="T3SS_IM_R"/>
</dbReference>
<dbReference type="InterPro" id="IPR006303">
    <property type="entry name" value="FliR"/>
</dbReference>
<dbReference type="PANTHER" id="PTHR30065:SF8">
    <property type="entry name" value="FLAGELLAR BIOSYNTHETIC PROTEIN FLIR"/>
    <property type="match status" value="1"/>
</dbReference>
<keyword evidence="8 10" id="KW-0975">Bacterial flagellum</keyword>
<keyword evidence="5 10" id="KW-0812">Transmembrane</keyword>
<reference evidence="11 12" key="1">
    <citation type="submission" date="2020-07" db="EMBL/GenBank/DDBJ databases">
        <title>Pusillimonas sp. nov., isolated from poultry manure in Taiwan.</title>
        <authorList>
            <person name="Lin S.-Y."/>
            <person name="Tang Y.-S."/>
            <person name="Young C.-C."/>
        </authorList>
    </citation>
    <scope>NUCLEOTIDE SEQUENCE [LARGE SCALE GENOMIC DNA]</scope>
    <source>
        <strain evidence="11 12">CC-YST705</strain>
    </source>
</reference>
<name>A0ABS8C9W8_9BURK</name>
<feature type="transmembrane region" description="Helical" evidence="10">
    <location>
        <begin position="181"/>
        <end position="205"/>
    </location>
</feature>
<keyword evidence="12" id="KW-1185">Reference proteome</keyword>
<keyword evidence="7 10" id="KW-0472">Membrane</keyword>
<dbReference type="NCBIfam" id="TIGR01400">
    <property type="entry name" value="fliR"/>
    <property type="match status" value="1"/>
</dbReference>
<evidence type="ECO:0000256" key="1">
    <source>
        <dbReference type="ARBA" id="ARBA00002578"/>
    </source>
</evidence>
<keyword evidence="11" id="KW-0282">Flagellum</keyword>
<feature type="transmembrane region" description="Helical" evidence="10">
    <location>
        <begin position="135"/>
        <end position="161"/>
    </location>
</feature>
<dbReference type="PRINTS" id="PR00953">
    <property type="entry name" value="TYPE3IMRPROT"/>
</dbReference>
<keyword evidence="4 10" id="KW-1003">Cell membrane</keyword>
<evidence type="ECO:0000256" key="4">
    <source>
        <dbReference type="ARBA" id="ARBA00022475"/>
    </source>
</evidence>
<comment type="caution">
    <text evidence="11">The sequence shown here is derived from an EMBL/GenBank/DDBJ whole genome shotgun (WGS) entry which is preliminary data.</text>
</comment>
<evidence type="ECO:0000256" key="10">
    <source>
        <dbReference type="RuleBase" id="RU362071"/>
    </source>
</evidence>
<feature type="transmembrane region" description="Helical" evidence="10">
    <location>
        <begin position="12"/>
        <end position="33"/>
    </location>
</feature>
<organism evidence="11 12">
    <name type="scientific">Mesopusillimonas faecipullorum</name>
    <dbReference type="NCBI Taxonomy" id="2755040"/>
    <lineage>
        <taxon>Bacteria</taxon>
        <taxon>Pseudomonadati</taxon>
        <taxon>Pseudomonadota</taxon>
        <taxon>Betaproteobacteria</taxon>
        <taxon>Burkholderiales</taxon>
        <taxon>Alcaligenaceae</taxon>
        <taxon>Mesopusillimonas</taxon>
    </lineage>
</organism>
<dbReference type="Proteomes" id="UP000776983">
    <property type="component" value="Unassembled WGS sequence"/>
</dbReference>